<keyword evidence="2" id="KW-1185">Reference proteome</keyword>
<dbReference type="EMBL" id="LWBP01000089">
    <property type="protein sequence ID" value="OQP64514.1"/>
    <property type="molecule type" value="Genomic_DNA"/>
</dbReference>
<gene>
    <name evidence="1" type="ORF">A4R26_15795</name>
</gene>
<name>A0A1V9G1S6_9BACT</name>
<evidence type="ECO:0000313" key="2">
    <source>
        <dbReference type="Proteomes" id="UP000192276"/>
    </source>
</evidence>
<comment type="caution">
    <text evidence="1">The sequence shown here is derived from an EMBL/GenBank/DDBJ whole genome shotgun (WGS) entry which is preliminary data.</text>
</comment>
<organism evidence="1 2">
    <name type="scientific">Niastella populi</name>
    <dbReference type="NCBI Taxonomy" id="550983"/>
    <lineage>
        <taxon>Bacteria</taxon>
        <taxon>Pseudomonadati</taxon>
        <taxon>Bacteroidota</taxon>
        <taxon>Chitinophagia</taxon>
        <taxon>Chitinophagales</taxon>
        <taxon>Chitinophagaceae</taxon>
        <taxon>Niastella</taxon>
    </lineage>
</organism>
<dbReference type="STRING" id="550983.A4R26_15795"/>
<accession>A0A1V9G1S6</accession>
<dbReference type="RefSeq" id="WP_081163502.1">
    <property type="nucleotide sequence ID" value="NZ_LWBP01000089.1"/>
</dbReference>
<sequence>MTFYRSKYRKFYASAPATAFAHNGAGSNIVYGDPEIEASLPGGIERNSMNLLIEKVLCTGISK</sequence>
<proteinExistence type="predicted"/>
<dbReference type="OrthoDB" id="1185352at2"/>
<protein>
    <submittedName>
        <fullName evidence="1">Uncharacterized protein</fullName>
    </submittedName>
</protein>
<evidence type="ECO:0000313" key="1">
    <source>
        <dbReference type="EMBL" id="OQP64514.1"/>
    </source>
</evidence>
<dbReference type="AlphaFoldDB" id="A0A1V9G1S6"/>
<reference evidence="2" key="1">
    <citation type="submission" date="2016-04" db="EMBL/GenBank/DDBJ databases">
        <authorList>
            <person name="Chen L."/>
            <person name="Zhuang W."/>
            <person name="Wang G."/>
        </authorList>
    </citation>
    <scope>NUCLEOTIDE SEQUENCE [LARGE SCALE GENOMIC DNA]</scope>
    <source>
        <strain evidence="2">208</strain>
    </source>
</reference>
<dbReference type="Proteomes" id="UP000192276">
    <property type="component" value="Unassembled WGS sequence"/>
</dbReference>